<feature type="domain" description="Response regulatory" evidence="2">
    <location>
        <begin position="3"/>
        <end position="117"/>
    </location>
</feature>
<dbReference type="AlphaFoldDB" id="A0A2H0LS66"/>
<dbReference type="PANTHER" id="PTHR37299">
    <property type="entry name" value="TRANSCRIPTIONAL REGULATOR-RELATED"/>
    <property type="match status" value="1"/>
</dbReference>
<evidence type="ECO:0008006" key="6">
    <source>
        <dbReference type="Google" id="ProtNLM"/>
    </source>
</evidence>
<dbReference type="EMBL" id="PCVY01000016">
    <property type="protein sequence ID" value="PIQ87216.1"/>
    <property type="molecule type" value="Genomic_DNA"/>
</dbReference>
<dbReference type="Gene3D" id="2.40.50.1020">
    <property type="entry name" value="LytTr DNA-binding domain"/>
    <property type="match status" value="1"/>
</dbReference>
<dbReference type="SUPFAM" id="SSF52172">
    <property type="entry name" value="CheY-like"/>
    <property type="match status" value="1"/>
</dbReference>
<dbReference type="PANTHER" id="PTHR37299:SF1">
    <property type="entry name" value="STAGE 0 SPORULATION PROTEIN A HOMOLOG"/>
    <property type="match status" value="1"/>
</dbReference>
<reference evidence="4 5" key="1">
    <citation type="submission" date="2017-09" db="EMBL/GenBank/DDBJ databases">
        <title>Depth-based differentiation of microbial function through sediment-hosted aquifers and enrichment of novel symbionts in the deep terrestrial subsurface.</title>
        <authorList>
            <person name="Probst A.J."/>
            <person name="Ladd B."/>
            <person name="Jarett J.K."/>
            <person name="Geller-Mcgrath D.E."/>
            <person name="Sieber C.M."/>
            <person name="Emerson J.B."/>
            <person name="Anantharaman K."/>
            <person name="Thomas B.C."/>
            <person name="Malmstrom R."/>
            <person name="Stieglmeier M."/>
            <person name="Klingl A."/>
            <person name="Woyke T."/>
            <person name="Ryan C.M."/>
            <person name="Banfield J.F."/>
        </authorList>
    </citation>
    <scope>NUCLEOTIDE SEQUENCE [LARGE SCALE GENOMIC DNA]</scope>
    <source>
        <strain evidence="4">CG11_big_fil_rev_8_21_14_0_20_45_26</strain>
    </source>
</reference>
<dbReference type="SMART" id="SM00448">
    <property type="entry name" value="REC"/>
    <property type="match status" value="1"/>
</dbReference>
<dbReference type="InterPro" id="IPR001789">
    <property type="entry name" value="Sig_transdc_resp-reg_receiver"/>
</dbReference>
<comment type="caution">
    <text evidence="4">The sequence shown here is derived from an EMBL/GenBank/DDBJ whole genome shotgun (WGS) entry which is preliminary data.</text>
</comment>
<dbReference type="GO" id="GO:0003677">
    <property type="term" value="F:DNA binding"/>
    <property type="evidence" value="ECO:0007669"/>
    <property type="project" value="InterPro"/>
</dbReference>
<dbReference type="PROSITE" id="PS50110">
    <property type="entry name" value="RESPONSE_REGULATORY"/>
    <property type="match status" value="1"/>
</dbReference>
<dbReference type="SMART" id="SM00850">
    <property type="entry name" value="LytTR"/>
    <property type="match status" value="1"/>
</dbReference>
<dbReference type="CDD" id="cd17532">
    <property type="entry name" value="REC_LytTR_AlgR-like"/>
    <property type="match status" value="1"/>
</dbReference>
<dbReference type="Proteomes" id="UP000230859">
    <property type="component" value="Unassembled WGS sequence"/>
</dbReference>
<proteinExistence type="predicted"/>
<evidence type="ECO:0000313" key="4">
    <source>
        <dbReference type="EMBL" id="PIQ87216.1"/>
    </source>
</evidence>
<dbReference type="InterPro" id="IPR046947">
    <property type="entry name" value="LytR-like"/>
</dbReference>
<dbReference type="Gene3D" id="3.40.50.2300">
    <property type="match status" value="1"/>
</dbReference>
<dbReference type="Pfam" id="PF00072">
    <property type="entry name" value="Response_reg"/>
    <property type="match status" value="1"/>
</dbReference>
<dbReference type="PROSITE" id="PS50930">
    <property type="entry name" value="HTH_LYTTR"/>
    <property type="match status" value="1"/>
</dbReference>
<evidence type="ECO:0000256" key="1">
    <source>
        <dbReference type="PROSITE-ProRule" id="PRU00169"/>
    </source>
</evidence>
<evidence type="ECO:0000259" key="2">
    <source>
        <dbReference type="PROSITE" id="PS50110"/>
    </source>
</evidence>
<evidence type="ECO:0000313" key="5">
    <source>
        <dbReference type="Proteomes" id="UP000230859"/>
    </source>
</evidence>
<organism evidence="4 5">
    <name type="scientific">Candidatus Abzuiibacterium crystallinum</name>
    <dbReference type="NCBI Taxonomy" id="1974748"/>
    <lineage>
        <taxon>Bacteria</taxon>
        <taxon>Pseudomonadati</taxon>
        <taxon>Candidatus Omnitrophota</taxon>
        <taxon>Candidatus Abzuiibacterium</taxon>
    </lineage>
</organism>
<name>A0A2H0LS66_9BACT</name>
<feature type="modified residue" description="4-aspartylphosphate" evidence="1">
    <location>
        <position position="54"/>
    </location>
</feature>
<evidence type="ECO:0000259" key="3">
    <source>
        <dbReference type="PROSITE" id="PS50930"/>
    </source>
</evidence>
<keyword evidence="1" id="KW-0597">Phosphoprotein</keyword>
<dbReference type="GO" id="GO:0000156">
    <property type="term" value="F:phosphorelay response regulator activity"/>
    <property type="evidence" value="ECO:0007669"/>
    <property type="project" value="InterPro"/>
</dbReference>
<gene>
    <name evidence="4" type="ORF">COV74_01460</name>
</gene>
<dbReference type="Pfam" id="PF04397">
    <property type="entry name" value="LytTR"/>
    <property type="match status" value="1"/>
</dbReference>
<accession>A0A2H0LS66</accession>
<sequence>MPTVLLVDDEPLAREGLKRLLGACHDVRVVGEAADGKEAMEKVRDLHPQIVFLDIRMPKMSGLEVAAEVSKLETPPVIVFATAYDDYAVKAFELSAVDYILKPYEKERILKAMDRAKALLGQTEVLKDQFQVLNRAVSKGSYLDRICGYQADNKDRSFFDVMSVVYFHAELADVYAHLKEGKTYLVKSTLKELITKLNPKKFFQVHKAHIVNTEFVEKISPASSGNFVIHLKHSDQKTVPLSRRFARPFRDALRW</sequence>
<feature type="domain" description="HTH LytTR-type" evidence="3">
    <location>
        <begin position="174"/>
        <end position="255"/>
    </location>
</feature>
<protein>
    <recommendedName>
        <fullName evidence="6">DNA-binding response regulator</fullName>
    </recommendedName>
</protein>
<dbReference type="InterPro" id="IPR011006">
    <property type="entry name" value="CheY-like_superfamily"/>
</dbReference>
<dbReference type="InterPro" id="IPR007492">
    <property type="entry name" value="LytTR_DNA-bd_dom"/>
</dbReference>